<evidence type="ECO:0000313" key="6">
    <source>
        <dbReference type="Proteomes" id="UP000245535"/>
    </source>
</evidence>
<dbReference type="GO" id="GO:0016887">
    <property type="term" value="F:ATP hydrolysis activity"/>
    <property type="evidence" value="ECO:0007669"/>
    <property type="project" value="InterPro"/>
</dbReference>
<comment type="caution">
    <text evidence="5">The sequence shown here is derived from an EMBL/GenBank/DDBJ whole genome shotgun (WGS) entry which is preliminary data.</text>
</comment>
<organism evidence="5 6">
    <name type="scientific">Sediminitomix flava</name>
    <dbReference type="NCBI Taxonomy" id="379075"/>
    <lineage>
        <taxon>Bacteria</taxon>
        <taxon>Pseudomonadati</taxon>
        <taxon>Bacteroidota</taxon>
        <taxon>Cytophagia</taxon>
        <taxon>Cytophagales</taxon>
        <taxon>Flammeovirgaceae</taxon>
        <taxon>Sediminitomix</taxon>
    </lineage>
</organism>
<feature type="domain" description="ABC transporter" evidence="4">
    <location>
        <begin position="4"/>
        <end position="204"/>
    </location>
</feature>
<keyword evidence="2" id="KW-0547">Nucleotide-binding</keyword>
<evidence type="ECO:0000256" key="3">
    <source>
        <dbReference type="ARBA" id="ARBA00022840"/>
    </source>
</evidence>
<evidence type="ECO:0000256" key="2">
    <source>
        <dbReference type="ARBA" id="ARBA00022741"/>
    </source>
</evidence>
<evidence type="ECO:0000256" key="1">
    <source>
        <dbReference type="ARBA" id="ARBA00022448"/>
    </source>
</evidence>
<dbReference type="PANTHER" id="PTHR42939:SF1">
    <property type="entry name" value="ABC TRANSPORTER ATP-BINDING PROTEIN ALBC-RELATED"/>
    <property type="match status" value="1"/>
</dbReference>
<gene>
    <name evidence="5" type="ORF">BC781_1011186</name>
</gene>
<dbReference type="OrthoDB" id="9808363at2"/>
<dbReference type="InterPro" id="IPR003439">
    <property type="entry name" value="ABC_transporter-like_ATP-bd"/>
</dbReference>
<dbReference type="InterPro" id="IPR027417">
    <property type="entry name" value="P-loop_NTPase"/>
</dbReference>
<keyword evidence="6" id="KW-1185">Reference proteome</keyword>
<dbReference type="PANTHER" id="PTHR42939">
    <property type="entry name" value="ABC TRANSPORTER ATP-BINDING PROTEIN ALBC-RELATED"/>
    <property type="match status" value="1"/>
</dbReference>
<dbReference type="EMBL" id="QGDO01000001">
    <property type="protein sequence ID" value="PWJ44808.1"/>
    <property type="molecule type" value="Genomic_DNA"/>
</dbReference>
<dbReference type="InterPro" id="IPR003593">
    <property type="entry name" value="AAA+_ATPase"/>
</dbReference>
<dbReference type="Pfam" id="PF00005">
    <property type="entry name" value="ABC_tran"/>
    <property type="match status" value="1"/>
</dbReference>
<evidence type="ECO:0000313" key="5">
    <source>
        <dbReference type="EMBL" id="PWJ44808.1"/>
    </source>
</evidence>
<dbReference type="SMART" id="SM00382">
    <property type="entry name" value="AAA"/>
    <property type="match status" value="1"/>
</dbReference>
<dbReference type="PROSITE" id="PS50893">
    <property type="entry name" value="ABC_TRANSPORTER_2"/>
    <property type="match status" value="1"/>
</dbReference>
<dbReference type="SUPFAM" id="SSF52540">
    <property type="entry name" value="P-loop containing nucleoside triphosphate hydrolases"/>
    <property type="match status" value="1"/>
</dbReference>
<protein>
    <submittedName>
        <fullName evidence="5">ABC-type multidrug transport system ATPase subunit</fullName>
    </submittedName>
</protein>
<dbReference type="Proteomes" id="UP000245535">
    <property type="component" value="Unassembled WGS sequence"/>
</dbReference>
<dbReference type="InterPro" id="IPR017871">
    <property type="entry name" value="ABC_transporter-like_CS"/>
</dbReference>
<dbReference type="InterPro" id="IPR051782">
    <property type="entry name" value="ABC_Transporter_VariousFunc"/>
</dbReference>
<keyword evidence="3" id="KW-0067">ATP-binding</keyword>
<proteinExistence type="predicted"/>
<dbReference type="AlphaFoldDB" id="A0A315ZIZ8"/>
<dbReference type="GO" id="GO:0005524">
    <property type="term" value="F:ATP binding"/>
    <property type="evidence" value="ECO:0007669"/>
    <property type="project" value="UniProtKB-KW"/>
</dbReference>
<name>A0A315ZIZ8_SEDFL</name>
<dbReference type="Gene3D" id="3.40.50.300">
    <property type="entry name" value="P-loop containing nucleotide triphosphate hydrolases"/>
    <property type="match status" value="1"/>
</dbReference>
<keyword evidence="1" id="KW-0813">Transport</keyword>
<accession>A0A315ZIZ8</accession>
<dbReference type="PROSITE" id="PS00211">
    <property type="entry name" value="ABC_TRANSPORTER_1"/>
    <property type="match status" value="1"/>
</dbReference>
<evidence type="ECO:0000259" key="4">
    <source>
        <dbReference type="PROSITE" id="PS50893"/>
    </source>
</evidence>
<reference evidence="5 6" key="1">
    <citation type="submission" date="2018-03" db="EMBL/GenBank/DDBJ databases">
        <title>Genomic Encyclopedia of Archaeal and Bacterial Type Strains, Phase II (KMG-II): from individual species to whole genera.</title>
        <authorList>
            <person name="Goeker M."/>
        </authorList>
    </citation>
    <scope>NUCLEOTIDE SEQUENCE [LARGE SCALE GENOMIC DNA]</scope>
    <source>
        <strain evidence="5 6">DSM 28229</strain>
    </source>
</reference>
<dbReference type="RefSeq" id="WP_109616277.1">
    <property type="nucleotide sequence ID" value="NZ_QGDO01000001.1"/>
</dbReference>
<sequence>MIQIHAENIGKRFGRNWIFKNLDYTFEAGNSYAITGSNGSGKTTFIRSLAGILPLSKGKISYHLDQSEIHPDDIHKYLSLSGPYTEVIEEFSLLELIHFYQNFKPLQVTPEELIEIMELKHSKKKAIKDFSSGMKQKLKLGLAFFGFDQILILDEPTSNLDHQNIEWYHQQIENIDRSNKIILICSNQPYEYDFCTNHLNISHFK</sequence>